<feature type="compositionally biased region" description="Acidic residues" evidence="1">
    <location>
        <begin position="32"/>
        <end position="41"/>
    </location>
</feature>
<dbReference type="EMBL" id="LGRX02009465">
    <property type="protein sequence ID" value="KAK3271667.1"/>
    <property type="molecule type" value="Genomic_DNA"/>
</dbReference>
<feature type="non-terminal residue" evidence="2">
    <location>
        <position position="136"/>
    </location>
</feature>
<keyword evidence="3" id="KW-1185">Reference proteome</keyword>
<evidence type="ECO:0000313" key="2">
    <source>
        <dbReference type="EMBL" id="KAK3271667.1"/>
    </source>
</evidence>
<name>A0AAE0L4M2_9CHLO</name>
<accession>A0AAE0L4M2</accession>
<evidence type="ECO:0000313" key="3">
    <source>
        <dbReference type="Proteomes" id="UP001190700"/>
    </source>
</evidence>
<comment type="caution">
    <text evidence="2">The sequence shown here is derived from an EMBL/GenBank/DDBJ whole genome shotgun (WGS) entry which is preliminary data.</text>
</comment>
<organism evidence="2 3">
    <name type="scientific">Cymbomonas tetramitiformis</name>
    <dbReference type="NCBI Taxonomy" id="36881"/>
    <lineage>
        <taxon>Eukaryota</taxon>
        <taxon>Viridiplantae</taxon>
        <taxon>Chlorophyta</taxon>
        <taxon>Pyramimonadophyceae</taxon>
        <taxon>Pyramimonadales</taxon>
        <taxon>Pyramimonadaceae</taxon>
        <taxon>Cymbomonas</taxon>
    </lineage>
</organism>
<dbReference type="Gene3D" id="1.25.40.10">
    <property type="entry name" value="Tetratricopeptide repeat domain"/>
    <property type="match status" value="1"/>
</dbReference>
<feature type="region of interest" description="Disordered" evidence="1">
    <location>
        <begin position="31"/>
        <end position="51"/>
    </location>
</feature>
<protein>
    <submittedName>
        <fullName evidence="2">Uncharacterized protein</fullName>
    </submittedName>
</protein>
<reference evidence="2 3" key="1">
    <citation type="journal article" date="2015" name="Genome Biol. Evol.">
        <title>Comparative Genomics of a Bacterivorous Green Alga Reveals Evolutionary Causalities and Consequences of Phago-Mixotrophic Mode of Nutrition.</title>
        <authorList>
            <person name="Burns J.A."/>
            <person name="Paasch A."/>
            <person name="Narechania A."/>
            <person name="Kim E."/>
        </authorList>
    </citation>
    <scope>NUCLEOTIDE SEQUENCE [LARGE SCALE GENOMIC DNA]</scope>
    <source>
        <strain evidence="2 3">PLY_AMNH</strain>
    </source>
</reference>
<proteinExistence type="predicted"/>
<evidence type="ECO:0000256" key="1">
    <source>
        <dbReference type="SAM" id="MobiDB-lite"/>
    </source>
</evidence>
<gene>
    <name evidence="2" type="ORF">CYMTET_19999</name>
</gene>
<sequence>MLHVGADLSRTFAARRAWCNLHQPLANMPTIEELDSDEEEAPPPKKEAPEFSNFNDLLSKAAELKTAQLKETRRAWEAAPEWMKNTLTHEKPPDEVAVLRSKPFEERLESAQSFKNDGNASFKEGKYEAAVKHYVK</sequence>
<dbReference type="Proteomes" id="UP001190700">
    <property type="component" value="Unassembled WGS sequence"/>
</dbReference>
<dbReference type="AlphaFoldDB" id="A0AAE0L4M2"/>
<dbReference type="InterPro" id="IPR011990">
    <property type="entry name" value="TPR-like_helical_dom_sf"/>
</dbReference>